<keyword evidence="2" id="KW-1185">Reference proteome</keyword>
<protein>
    <submittedName>
        <fullName evidence="1">L-serine ammonia-lyase, iron-sulfur-dependent, subunit alpha</fullName>
    </submittedName>
</protein>
<gene>
    <name evidence="1" type="ORF">ADUPG1_004358</name>
</gene>
<organism evidence="1 2">
    <name type="scientific">Aduncisulcus paluster</name>
    <dbReference type="NCBI Taxonomy" id="2918883"/>
    <lineage>
        <taxon>Eukaryota</taxon>
        <taxon>Metamonada</taxon>
        <taxon>Carpediemonas-like organisms</taxon>
        <taxon>Aduncisulcus</taxon>
    </lineage>
</organism>
<feature type="non-terminal residue" evidence="1">
    <location>
        <position position="99"/>
    </location>
</feature>
<name>A0ABQ5JWE4_9EUKA</name>
<comment type="caution">
    <text evidence="1">The sequence shown here is derived from an EMBL/GenBank/DDBJ whole genome shotgun (WGS) entry which is preliminary data.</text>
</comment>
<dbReference type="EMBL" id="BQXS01006441">
    <property type="protein sequence ID" value="GKT19977.1"/>
    <property type="molecule type" value="Genomic_DNA"/>
</dbReference>
<proteinExistence type="predicted"/>
<sequence>ALGALYGDPALGLEVLEPLDEKSAKEACKYKEKQPVTVNLLENRHGIYVRALLTFGSDHVETTIEGVNDNIISLTLNGEPVKNSTLVKEQQAQKADVSK</sequence>
<reference evidence="1" key="1">
    <citation type="submission" date="2022-03" db="EMBL/GenBank/DDBJ databases">
        <title>Draft genome sequence of Aduncisulcus paluster, a free-living microaerophilic Fornicata.</title>
        <authorList>
            <person name="Yuyama I."/>
            <person name="Kume K."/>
            <person name="Tamura T."/>
            <person name="Inagaki Y."/>
            <person name="Hashimoto T."/>
        </authorList>
    </citation>
    <scope>NUCLEOTIDE SEQUENCE</scope>
    <source>
        <strain evidence="1">NY0171</strain>
    </source>
</reference>
<evidence type="ECO:0000313" key="1">
    <source>
        <dbReference type="EMBL" id="GKT19977.1"/>
    </source>
</evidence>
<feature type="non-terminal residue" evidence="1">
    <location>
        <position position="1"/>
    </location>
</feature>
<dbReference type="Proteomes" id="UP001057375">
    <property type="component" value="Unassembled WGS sequence"/>
</dbReference>
<evidence type="ECO:0000313" key="2">
    <source>
        <dbReference type="Proteomes" id="UP001057375"/>
    </source>
</evidence>
<accession>A0ABQ5JWE4</accession>